<evidence type="ECO:0000259" key="2">
    <source>
        <dbReference type="Pfam" id="PF12172"/>
    </source>
</evidence>
<evidence type="ECO:0000313" key="3">
    <source>
        <dbReference type="EMBL" id="MBO1901416.1"/>
    </source>
</evidence>
<evidence type="ECO:0000259" key="1">
    <source>
        <dbReference type="Pfam" id="PF01796"/>
    </source>
</evidence>
<proteinExistence type="predicted"/>
<sequence length="314" mass="34239">MTMQETRPGAETMESFATQIHMPYTLTPGQAVGVFLAELAQRRLIGSRHGDRVLFPAQDFSGESGEPGEGFVEVPPVGTVASFTTVEGRTLALIQLDGTASSFVHRLVGLGGDEVEIGQRVEAVWSDRPSGTILDLLGFGPVGTAETFVPRDPAEDLAAPFEQVEYTMTLDFEHSYGHYYGSLFDGVKHDRRVRGVKCSSCRKVLLPPRERCDVCFAPTLEWVDVEAVGTIQASSVVHVEFVGQRVKPPYVYAEIVLDGTSTRLIHTVGGLDPHEARTKAGPGARVRAVWSERRTGSLADIDYFEVIDDELGQS</sequence>
<dbReference type="PANTHER" id="PTHR34075">
    <property type="entry name" value="BLR3430 PROTEIN"/>
    <property type="match status" value="1"/>
</dbReference>
<feature type="domain" description="ChsH2 C-terminal OB-fold" evidence="1">
    <location>
        <begin position="72"/>
        <end position="125"/>
    </location>
</feature>
<dbReference type="InterPro" id="IPR012340">
    <property type="entry name" value="NA-bd_OB-fold"/>
</dbReference>
<feature type="domain" description="ChsH2 C-terminal OB-fold" evidence="1">
    <location>
        <begin position="222"/>
        <end position="290"/>
    </location>
</feature>
<gene>
    <name evidence="3" type="ORF">J4H92_05575</name>
</gene>
<dbReference type="RefSeq" id="WP_208096976.1">
    <property type="nucleotide sequence ID" value="NZ_JAGDYM010000005.1"/>
</dbReference>
<dbReference type="InterPro" id="IPR022002">
    <property type="entry name" value="ChsH2_Znr"/>
</dbReference>
<dbReference type="PANTHER" id="PTHR34075:SF5">
    <property type="entry name" value="BLR3430 PROTEIN"/>
    <property type="match status" value="1"/>
</dbReference>
<dbReference type="AlphaFoldDB" id="A0A939MMY4"/>
<dbReference type="InterPro" id="IPR052513">
    <property type="entry name" value="Thioester_dehydratase-like"/>
</dbReference>
<organism evidence="3 4">
    <name type="scientific">Leucobacter weissii</name>
    <dbReference type="NCBI Taxonomy" id="1983706"/>
    <lineage>
        <taxon>Bacteria</taxon>
        <taxon>Bacillati</taxon>
        <taxon>Actinomycetota</taxon>
        <taxon>Actinomycetes</taxon>
        <taxon>Micrococcales</taxon>
        <taxon>Microbacteriaceae</taxon>
        <taxon>Leucobacter</taxon>
    </lineage>
</organism>
<dbReference type="Proteomes" id="UP000664382">
    <property type="component" value="Unassembled WGS sequence"/>
</dbReference>
<reference evidence="3" key="1">
    <citation type="submission" date="2021-03" db="EMBL/GenBank/DDBJ databases">
        <title>Leucobacter chromiisoli sp. nov., isolated from chromium-containing soil of chemical plant.</title>
        <authorList>
            <person name="Xu Z."/>
        </authorList>
    </citation>
    <scope>NUCLEOTIDE SEQUENCE</scope>
    <source>
        <strain evidence="3">S27</strain>
    </source>
</reference>
<dbReference type="Pfam" id="PF01796">
    <property type="entry name" value="OB_ChsH2_C"/>
    <property type="match status" value="2"/>
</dbReference>
<protein>
    <submittedName>
        <fullName evidence="3">OB-fold domain-containing protein</fullName>
    </submittedName>
</protein>
<dbReference type="SUPFAM" id="SSF50249">
    <property type="entry name" value="Nucleic acid-binding proteins"/>
    <property type="match status" value="2"/>
</dbReference>
<dbReference type="InterPro" id="IPR002878">
    <property type="entry name" value="ChsH2_C"/>
</dbReference>
<comment type="caution">
    <text evidence="3">The sequence shown here is derived from an EMBL/GenBank/DDBJ whole genome shotgun (WGS) entry which is preliminary data.</text>
</comment>
<dbReference type="Gene3D" id="6.10.30.10">
    <property type="match status" value="1"/>
</dbReference>
<dbReference type="EMBL" id="JAGDYM010000005">
    <property type="protein sequence ID" value="MBO1901416.1"/>
    <property type="molecule type" value="Genomic_DNA"/>
</dbReference>
<accession>A0A939MMY4</accession>
<keyword evidence="4" id="KW-1185">Reference proteome</keyword>
<dbReference type="Pfam" id="PF12172">
    <property type="entry name" value="zf-ChsH2"/>
    <property type="match status" value="1"/>
</dbReference>
<name>A0A939MMY4_9MICO</name>
<feature type="domain" description="ChsH2 rubredoxin-like zinc ribbon" evidence="2">
    <location>
        <begin position="191"/>
        <end position="221"/>
    </location>
</feature>
<evidence type="ECO:0000313" key="4">
    <source>
        <dbReference type="Proteomes" id="UP000664382"/>
    </source>
</evidence>